<dbReference type="PANTHER" id="PTHR12753">
    <property type="entry name" value="AD-003 - RELATED"/>
    <property type="match status" value="1"/>
</dbReference>
<dbReference type="EC" id="2.1.1.244" evidence="5"/>
<evidence type="ECO:0000256" key="5">
    <source>
        <dbReference type="ARBA" id="ARBA00039112"/>
    </source>
</evidence>
<evidence type="ECO:0000256" key="7">
    <source>
        <dbReference type="ARBA" id="ARBA00043129"/>
    </source>
</evidence>
<sequence>MASPTAARDDSVVQAGIEYWETQPASLDGVLGGLGSGSLPRVDALGSRQFLLDLLPELCTVPSAVRPLSARSGPQKRFRALDVGAGIGRVTANVLLYLVSDVVLLEPVQSFIEEAHRLCQGTSNADNNNVTGWIGIGDITKSVSFFRGPLQDFDPRQPKQQTQELQRLGYVPSVEDANSGFDVVWCQWCLGHLNDRDLVTFLKRSKAALRSGRKSLIVVKENVCSEKKVPRTVFDEEDSSWTRSDLAYKKIFEDAGLKVVREKIQRGLPQGLYPVKMYALRADL</sequence>
<dbReference type="Proteomes" id="UP000054538">
    <property type="component" value="Unassembled WGS sequence"/>
</dbReference>
<dbReference type="AlphaFoldDB" id="A0A0D0DH75"/>
<keyword evidence="3" id="KW-0808">Transferase</keyword>
<comment type="similarity">
    <text evidence="1">Belongs to the methyltransferase superfamily. NTM1 family.</text>
</comment>
<reference evidence="13" key="2">
    <citation type="submission" date="2015-01" db="EMBL/GenBank/DDBJ databases">
        <title>Evolutionary Origins and Diversification of the Mycorrhizal Mutualists.</title>
        <authorList>
            <consortium name="DOE Joint Genome Institute"/>
            <consortium name="Mycorrhizal Genomics Consortium"/>
            <person name="Kohler A."/>
            <person name="Kuo A."/>
            <person name="Nagy L.G."/>
            <person name="Floudas D."/>
            <person name="Copeland A."/>
            <person name="Barry K.W."/>
            <person name="Cichocki N."/>
            <person name="Veneault-Fourrey C."/>
            <person name="LaButti K."/>
            <person name="Lindquist E.A."/>
            <person name="Lipzen A."/>
            <person name="Lundell T."/>
            <person name="Morin E."/>
            <person name="Murat C."/>
            <person name="Riley R."/>
            <person name="Ohm R."/>
            <person name="Sun H."/>
            <person name="Tunlid A."/>
            <person name="Henrissat B."/>
            <person name="Grigoriev I.V."/>
            <person name="Hibbett D.S."/>
            <person name="Martin F."/>
        </authorList>
    </citation>
    <scope>NUCLEOTIDE SEQUENCE [LARGE SCALE GENOMIC DNA]</scope>
    <source>
        <strain evidence="13">Ve08.2h10</strain>
    </source>
</reference>
<evidence type="ECO:0000256" key="8">
    <source>
        <dbReference type="ARBA" id="ARBA00047306"/>
    </source>
</evidence>
<evidence type="ECO:0000256" key="9">
    <source>
        <dbReference type="ARBA" id="ARBA00047885"/>
    </source>
</evidence>
<dbReference type="InParanoid" id="A0A0D0DH75"/>
<organism evidence="12 13">
    <name type="scientific">Paxillus rubicundulus Ve08.2h10</name>
    <dbReference type="NCBI Taxonomy" id="930991"/>
    <lineage>
        <taxon>Eukaryota</taxon>
        <taxon>Fungi</taxon>
        <taxon>Dikarya</taxon>
        <taxon>Basidiomycota</taxon>
        <taxon>Agaricomycotina</taxon>
        <taxon>Agaricomycetes</taxon>
        <taxon>Agaricomycetidae</taxon>
        <taxon>Boletales</taxon>
        <taxon>Paxilineae</taxon>
        <taxon>Paxillaceae</taxon>
        <taxon>Paxillus</taxon>
    </lineage>
</organism>
<dbReference type="GO" id="GO:0032259">
    <property type="term" value="P:methylation"/>
    <property type="evidence" value="ECO:0007669"/>
    <property type="project" value="UniProtKB-KW"/>
</dbReference>
<protein>
    <recommendedName>
        <fullName evidence="6">Alpha N-terminal protein methyltransferase 1</fullName>
        <ecNumber evidence="5">2.1.1.244</ecNumber>
    </recommendedName>
    <alternativeName>
        <fullName evidence="7">X-Pro-Lys N-terminal protein methyltransferase 1</fullName>
    </alternativeName>
</protein>
<accession>A0A0D0DH75</accession>
<proteinExistence type="inferred from homology"/>
<dbReference type="HOGENOM" id="CLU_055356_0_0_1"/>
<evidence type="ECO:0000313" key="13">
    <source>
        <dbReference type="Proteomes" id="UP000054538"/>
    </source>
</evidence>
<name>A0A0D0DH75_9AGAM</name>
<comment type="catalytic activity">
    <reaction evidence="9">
        <text>N-terminal L-prolyl-L-prolyl-L-lysyl-[protein] + 2 S-adenosyl-L-methionine = N-terminal N,N-dimethyl-L-prolyl-L-prolyl-L-lysyl-[protein] + 2 S-adenosyl-L-homocysteine + 2 H(+)</text>
        <dbReference type="Rhea" id="RHEA:54736"/>
        <dbReference type="Rhea" id="RHEA-COMP:13787"/>
        <dbReference type="Rhea" id="RHEA-COMP:13974"/>
        <dbReference type="ChEBI" id="CHEBI:15378"/>
        <dbReference type="ChEBI" id="CHEBI:57856"/>
        <dbReference type="ChEBI" id="CHEBI:59789"/>
        <dbReference type="ChEBI" id="CHEBI:138059"/>
        <dbReference type="ChEBI" id="CHEBI:138318"/>
        <dbReference type="EC" id="2.1.1.244"/>
    </reaction>
</comment>
<feature type="binding site" evidence="11">
    <location>
        <begin position="150"/>
        <end position="151"/>
    </location>
    <ligand>
        <name>S-adenosyl-L-methionine</name>
        <dbReference type="ChEBI" id="CHEBI:59789"/>
    </ligand>
</feature>
<evidence type="ECO:0000256" key="11">
    <source>
        <dbReference type="PIRSR" id="PIRSR016958-1"/>
    </source>
</evidence>
<dbReference type="STRING" id="930991.A0A0D0DH75"/>
<evidence type="ECO:0000256" key="4">
    <source>
        <dbReference type="ARBA" id="ARBA00022691"/>
    </source>
</evidence>
<dbReference type="GO" id="GO:0071885">
    <property type="term" value="F:N-terminal protein N-methyltransferase activity"/>
    <property type="evidence" value="ECO:0007669"/>
    <property type="project" value="UniProtKB-EC"/>
</dbReference>
<keyword evidence="4 11" id="KW-0949">S-adenosyl-L-methionine</keyword>
<evidence type="ECO:0000313" key="12">
    <source>
        <dbReference type="EMBL" id="KIK97452.1"/>
    </source>
</evidence>
<evidence type="ECO:0000256" key="10">
    <source>
        <dbReference type="ARBA" id="ARBA00048167"/>
    </source>
</evidence>
<dbReference type="SUPFAM" id="SSF53335">
    <property type="entry name" value="S-adenosyl-L-methionine-dependent methyltransferases"/>
    <property type="match status" value="1"/>
</dbReference>
<dbReference type="EMBL" id="KN824935">
    <property type="protein sequence ID" value="KIK97452.1"/>
    <property type="molecule type" value="Genomic_DNA"/>
</dbReference>
<evidence type="ECO:0000256" key="6">
    <source>
        <dbReference type="ARBA" id="ARBA00039449"/>
    </source>
</evidence>
<dbReference type="GO" id="GO:0005737">
    <property type="term" value="C:cytoplasm"/>
    <property type="evidence" value="ECO:0007669"/>
    <property type="project" value="TreeGrafter"/>
</dbReference>
<dbReference type="Gene3D" id="3.40.50.150">
    <property type="entry name" value="Vaccinia Virus protein VP39"/>
    <property type="match status" value="1"/>
</dbReference>
<keyword evidence="13" id="KW-1185">Reference proteome</keyword>
<dbReference type="PIRSF" id="PIRSF016958">
    <property type="entry name" value="DUF858_MeTrfase_lik"/>
    <property type="match status" value="1"/>
</dbReference>
<reference evidence="12 13" key="1">
    <citation type="submission" date="2014-04" db="EMBL/GenBank/DDBJ databases">
        <authorList>
            <consortium name="DOE Joint Genome Institute"/>
            <person name="Kuo A."/>
            <person name="Kohler A."/>
            <person name="Jargeat P."/>
            <person name="Nagy L.G."/>
            <person name="Floudas D."/>
            <person name="Copeland A."/>
            <person name="Barry K.W."/>
            <person name="Cichocki N."/>
            <person name="Veneault-Fourrey C."/>
            <person name="LaButti K."/>
            <person name="Lindquist E.A."/>
            <person name="Lipzen A."/>
            <person name="Lundell T."/>
            <person name="Morin E."/>
            <person name="Murat C."/>
            <person name="Sun H."/>
            <person name="Tunlid A."/>
            <person name="Henrissat B."/>
            <person name="Grigoriev I.V."/>
            <person name="Hibbett D.S."/>
            <person name="Martin F."/>
            <person name="Nordberg H.P."/>
            <person name="Cantor M.N."/>
            <person name="Hua S.X."/>
        </authorList>
    </citation>
    <scope>NUCLEOTIDE SEQUENCE [LARGE SCALE GENOMIC DNA]</scope>
    <source>
        <strain evidence="12 13">Ve08.2h10</strain>
    </source>
</reference>
<feature type="binding site" evidence="11">
    <location>
        <position position="84"/>
    </location>
    <ligand>
        <name>S-adenosyl-L-methionine</name>
        <dbReference type="ChEBI" id="CHEBI:59789"/>
    </ligand>
</feature>
<dbReference type="OrthoDB" id="1298661at2759"/>
<comment type="catalytic activity">
    <reaction evidence="10">
        <text>N-terminal L-alanyl-L-prolyl-L-lysyl-[protein] + 3 S-adenosyl-L-methionine = N-terminal N,N,N-trimethyl-L-alanyl-L-prolyl-L-lysyl-[protein] + 3 S-adenosyl-L-homocysteine + 3 H(+)</text>
        <dbReference type="Rhea" id="RHEA:54712"/>
        <dbReference type="Rhea" id="RHEA-COMP:13785"/>
        <dbReference type="Rhea" id="RHEA-COMP:13971"/>
        <dbReference type="ChEBI" id="CHEBI:15378"/>
        <dbReference type="ChEBI" id="CHEBI:57856"/>
        <dbReference type="ChEBI" id="CHEBI:59789"/>
        <dbReference type="ChEBI" id="CHEBI:138057"/>
        <dbReference type="ChEBI" id="CHEBI:138315"/>
        <dbReference type="EC" id="2.1.1.244"/>
    </reaction>
</comment>
<dbReference type="Pfam" id="PF05891">
    <property type="entry name" value="Methyltransf_PK"/>
    <property type="match status" value="1"/>
</dbReference>
<evidence type="ECO:0000256" key="1">
    <source>
        <dbReference type="ARBA" id="ARBA00009059"/>
    </source>
</evidence>
<dbReference type="InterPro" id="IPR029063">
    <property type="entry name" value="SAM-dependent_MTases_sf"/>
</dbReference>
<dbReference type="PANTHER" id="PTHR12753:SF0">
    <property type="entry name" value="ALPHA N-TERMINAL PROTEIN METHYLTRANSFERASE 1"/>
    <property type="match status" value="1"/>
</dbReference>
<feature type="binding site" evidence="11">
    <location>
        <position position="187"/>
    </location>
    <ligand>
        <name>S-adenosyl-L-methionine</name>
        <dbReference type="ChEBI" id="CHEBI:59789"/>
    </ligand>
</feature>
<dbReference type="FunCoup" id="A0A0D0DH75">
    <property type="interactions" value="479"/>
</dbReference>
<gene>
    <name evidence="12" type="ORF">PAXRUDRAFT_31783</name>
</gene>
<evidence type="ECO:0000256" key="3">
    <source>
        <dbReference type="ARBA" id="ARBA00022679"/>
    </source>
</evidence>
<feature type="binding site" evidence="11">
    <location>
        <position position="89"/>
    </location>
    <ligand>
        <name>S-adenosyl-L-methionine</name>
        <dbReference type="ChEBI" id="CHEBI:59789"/>
    </ligand>
</feature>
<dbReference type="InterPro" id="IPR008576">
    <property type="entry name" value="MeTrfase_NTM1"/>
</dbReference>
<keyword evidence="2" id="KW-0489">Methyltransferase</keyword>
<evidence type="ECO:0000256" key="2">
    <source>
        <dbReference type="ARBA" id="ARBA00022603"/>
    </source>
</evidence>
<comment type="catalytic activity">
    <reaction evidence="8">
        <text>N-terminal L-seryl-L-prolyl-L-lysyl-[protein] + 3 S-adenosyl-L-methionine = N-terminal N,N,N-trimethyl-L-seryl-L-prolyl-L-lysyl-[protein] + 3 S-adenosyl-L-homocysteine + 3 H(+)</text>
        <dbReference type="Rhea" id="RHEA:54724"/>
        <dbReference type="Rhea" id="RHEA-COMP:13789"/>
        <dbReference type="Rhea" id="RHEA-COMP:13973"/>
        <dbReference type="ChEBI" id="CHEBI:15378"/>
        <dbReference type="ChEBI" id="CHEBI:57856"/>
        <dbReference type="ChEBI" id="CHEBI:59789"/>
        <dbReference type="ChEBI" id="CHEBI:138061"/>
        <dbReference type="ChEBI" id="CHEBI:138317"/>
        <dbReference type="EC" id="2.1.1.244"/>
    </reaction>
</comment>